<dbReference type="InterPro" id="IPR007535">
    <property type="entry name" value="Catechol_dOase_N"/>
</dbReference>
<reference evidence="8 9" key="1">
    <citation type="submission" date="2024-08" db="EMBL/GenBank/DDBJ databases">
        <title>Genome sequence of Streptomyces aureus CACIA-1.46HGO.</title>
        <authorList>
            <person name="Evangelista-Martinez Z."/>
        </authorList>
    </citation>
    <scope>NUCLEOTIDE SEQUENCE [LARGE SCALE GENOMIC DNA]</scope>
    <source>
        <strain evidence="8 9">CACIA-1.46HGO</strain>
    </source>
</reference>
<feature type="domain" description="Intradiol ring-cleavage dioxygenases" evidence="7">
    <location>
        <begin position="144"/>
        <end position="172"/>
    </location>
</feature>
<name>A0ABV4SSA0_9ACTN</name>
<dbReference type="InterPro" id="IPR015889">
    <property type="entry name" value="Intradiol_dOase_core"/>
</dbReference>
<dbReference type="Proteomes" id="UP001571476">
    <property type="component" value="Unassembled WGS sequence"/>
</dbReference>
<evidence type="ECO:0000313" key="9">
    <source>
        <dbReference type="Proteomes" id="UP001571476"/>
    </source>
</evidence>
<dbReference type="PANTHER" id="PTHR33711">
    <property type="entry name" value="DIOXYGENASE, PUTATIVE (AFU_ORTHOLOGUE AFUA_2G02910)-RELATED"/>
    <property type="match status" value="1"/>
</dbReference>
<sequence length="301" mass="33025">MDHTPGAEASGLTEPTAPDELADVTKRAMDRWSTAHSPRHADLMTSLVQHLHAFAREVELTEEEWMRAIEWLTATGRLSDDKRQEFILASDVLGLSMLVVGLNHRFTPAATPATVLGPFHIDGSPEVPWGHDMSDGLPGTPLYVTGRVTSTDGTPVPGAVLDVWQADTDGAYEAQLPEVDEARLRAKYRARDDGSFCIRTIAPHGYSIPMDGPVGDLIRHTDISHYRPAHFHVLLDEPGHRRLITHLFRAGAAYLDTDVVFGTKDVLIVPFTPRPAGPSPDGATCQRPFLSAEFDFVLQPD</sequence>
<gene>
    <name evidence="8" type="ORF">ACEG43_30645</name>
</gene>
<evidence type="ECO:0000256" key="1">
    <source>
        <dbReference type="ARBA" id="ARBA00001965"/>
    </source>
</evidence>
<dbReference type="PANTHER" id="PTHR33711:SF7">
    <property type="entry name" value="INTRADIOL RING-CLEAVAGE DIOXYGENASES DOMAIN-CONTAINING PROTEIN-RELATED"/>
    <property type="match status" value="1"/>
</dbReference>
<evidence type="ECO:0000256" key="3">
    <source>
        <dbReference type="ARBA" id="ARBA00022723"/>
    </source>
</evidence>
<dbReference type="Pfam" id="PF00775">
    <property type="entry name" value="Dioxygenase_C"/>
    <property type="match status" value="1"/>
</dbReference>
<evidence type="ECO:0000256" key="2">
    <source>
        <dbReference type="ARBA" id="ARBA00007825"/>
    </source>
</evidence>
<keyword evidence="4 8" id="KW-0223">Dioxygenase</keyword>
<evidence type="ECO:0000256" key="6">
    <source>
        <dbReference type="ARBA" id="ARBA00023004"/>
    </source>
</evidence>
<keyword evidence="9" id="KW-1185">Reference proteome</keyword>
<evidence type="ECO:0000256" key="5">
    <source>
        <dbReference type="ARBA" id="ARBA00023002"/>
    </source>
</evidence>
<protein>
    <submittedName>
        <fullName evidence="8">Dioxygenase</fullName>
    </submittedName>
</protein>
<keyword evidence="6" id="KW-0408">Iron</keyword>
<dbReference type="SUPFAM" id="SSF49482">
    <property type="entry name" value="Aromatic compound dioxygenase"/>
    <property type="match status" value="1"/>
</dbReference>
<keyword evidence="3" id="KW-0479">Metal-binding</keyword>
<dbReference type="RefSeq" id="WP_372565031.1">
    <property type="nucleotide sequence ID" value="NZ_JBGOSP010000017.1"/>
</dbReference>
<comment type="similarity">
    <text evidence="2">Belongs to the intradiol ring-cleavage dioxygenase family.</text>
</comment>
<dbReference type="GO" id="GO:0051213">
    <property type="term" value="F:dioxygenase activity"/>
    <property type="evidence" value="ECO:0007669"/>
    <property type="project" value="UniProtKB-KW"/>
</dbReference>
<evidence type="ECO:0000256" key="4">
    <source>
        <dbReference type="ARBA" id="ARBA00022964"/>
    </source>
</evidence>
<dbReference type="PROSITE" id="PS00083">
    <property type="entry name" value="INTRADIOL_DIOXYGENAS"/>
    <property type="match status" value="1"/>
</dbReference>
<organism evidence="8 9">
    <name type="scientific">Streptomyces aureus</name>
    <dbReference type="NCBI Taxonomy" id="193461"/>
    <lineage>
        <taxon>Bacteria</taxon>
        <taxon>Bacillati</taxon>
        <taxon>Actinomycetota</taxon>
        <taxon>Actinomycetes</taxon>
        <taxon>Kitasatosporales</taxon>
        <taxon>Streptomycetaceae</taxon>
        <taxon>Streptomyces</taxon>
    </lineage>
</organism>
<proteinExistence type="inferred from homology"/>
<evidence type="ECO:0000313" key="8">
    <source>
        <dbReference type="EMBL" id="MFA3840499.1"/>
    </source>
</evidence>
<accession>A0ABV4SSA0</accession>
<dbReference type="Pfam" id="PF04444">
    <property type="entry name" value="Dioxygenase_N"/>
    <property type="match status" value="1"/>
</dbReference>
<comment type="caution">
    <text evidence="8">The sequence shown here is derived from an EMBL/GenBank/DDBJ whole genome shotgun (WGS) entry which is preliminary data.</text>
</comment>
<comment type="cofactor">
    <cofactor evidence="1">
        <name>Fe(3+)</name>
        <dbReference type="ChEBI" id="CHEBI:29034"/>
    </cofactor>
</comment>
<dbReference type="InterPro" id="IPR050770">
    <property type="entry name" value="Intradiol_RC_Dioxygenase"/>
</dbReference>
<keyword evidence="5" id="KW-0560">Oxidoreductase</keyword>
<evidence type="ECO:0000259" key="7">
    <source>
        <dbReference type="PROSITE" id="PS00083"/>
    </source>
</evidence>
<dbReference type="InterPro" id="IPR000627">
    <property type="entry name" value="Intradiol_dOase_C"/>
</dbReference>
<dbReference type="Gene3D" id="2.60.130.10">
    <property type="entry name" value="Aromatic compound dioxygenase"/>
    <property type="match status" value="1"/>
</dbReference>
<dbReference type="EMBL" id="JBGOSP010000017">
    <property type="protein sequence ID" value="MFA3840499.1"/>
    <property type="molecule type" value="Genomic_DNA"/>
</dbReference>